<evidence type="ECO:0000256" key="2">
    <source>
        <dbReference type="ARBA" id="ARBA00023015"/>
    </source>
</evidence>
<keyword evidence="5" id="KW-0539">Nucleus</keyword>
<dbReference type="SMART" id="SM00906">
    <property type="entry name" value="Fungal_trans"/>
    <property type="match status" value="1"/>
</dbReference>
<keyword evidence="3" id="KW-0238">DNA-binding</keyword>
<dbReference type="GO" id="GO:0008270">
    <property type="term" value="F:zinc ion binding"/>
    <property type="evidence" value="ECO:0007669"/>
    <property type="project" value="InterPro"/>
</dbReference>
<dbReference type="EMBL" id="KV875093">
    <property type="protein sequence ID" value="OIW35562.1"/>
    <property type="molecule type" value="Genomic_DNA"/>
</dbReference>
<keyword evidence="9" id="KW-1185">Reference proteome</keyword>
<accession>A0A1J7K5Q0</accession>
<name>A0A1J7K5Q0_9PEZI</name>
<feature type="compositionally biased region" description="Basic and acidic residues" evidence="6">
    <location>
        <begin position="441"/>
        <end position="450"/>
    </location>
</feature>
<feature type="compositionally biased region" description="Basic and acidic residues" evidence="6">
    <location>
        <begin position="1"/>
        <end position="13"/>
    </location>
</feature>
<dbReference type="GO" id="GO:0003677">
    <property type="term" value="F:DNA binding"/>
    <property type="evidence" value="ECO:0007669"/>
    <property type="project" value="UniProtKB-KW"/>
</dbReference>
<dbReference type="AlphaFoldDB" id="A0A1J7K5Q0"/>
<evidence type="ECO:0000256" key="6">
    <source>
        <dbReference type="SAM" id="MobiDB-lite"/>
    </source>
</evidence>
<protein>
    <recommendedName>
        <fullName evidence="7">Xylanolytic transcriptional activator regulatory domain-containing protein</fullName>
    </recommendedName>
</protein>
<evidence type="ECO:0000313" key="9">
    <source>
        <dbReference type="Proteomes" id="UP000182658"/>
    </source>
</evidence>
<feature type="compositionally biased region" description="Basic and acidic residues" evidence="6">
    <location>
        <begin position="468"/>
        <end position="478"/>
    </location>
</feature>
<feature type="compositionally biased region" description="Low complexity" evidence="6">
    <location>
        <begin position="355"/>
        <end position="368"/>
    </location>
</feature>
<dbReference type="Proteomes" id="UP000182658">
    <property type="component" value="Unassembled WGS sequence"/>
</dbReference>
<feature type="region of interest" description="Disordered" evidence="6">
    <location>
        <begin position="1"/>
        <end position="44"/>
    </location>
</feature>
<dbReference type="PANTHER" id="PTHR47171">
    <property type="entry name" value="FARA-RELATED"/>
    <property type="match status" value="1"/>
</dbReference>
<gene>
    <name evidence="8" type="ORF">CONLIGDRAFT_63256</name>
</gene>
<dbReference type="PANTHER" id="PTHR47171:SF4">
    <property type="entry name" value="ACETAMIDASE REGULATORY PROTEIN"/>
    <property type="match status" value="1"/>
</dbReference>
<feature type="domain" description="Xylanolytic transcriptional activator regulatory" evidence="7">
    <location>
        <begin position="263"/>
        <end position="333"/>
    </location>
</feature>
<evidence type="ECO:0000259" key="7">
    <source>
        <dbReference type="SMART" id="SM00906"/>
    </source>
</evidence>
<dbReference type="InterPro" id="IPR052073">
    <property type="entry name" value="Amide_Lactam_Regulators"/>
</dbReference>
<feature type="region of interest" description="Disordered" evidence="6">
    <location>
        <begin position="437"/>
        <end position="487"/>
    </location>
</feature>
<dbReference type="InterPro" id="IPR007219">
    <property type="entry name" value="XnlR_reg_dom"/>
</dbReference>
<sequence length="669" mass="71943">MEAAASRRGEARQRNANKTHAASAAGPPTPAPGPAPLPPSGPGLEQLARNGLVRFFKEGIGAGIWRVFDKLDFHIAYVGTAVSNLAHLVDLNKACRPQPLSPAAAGHPDNYGGRALHYPYPPIRPHKSWKPSVQDWGFPLAEDLASDVASFPVGEVRDALVAAYFCDVHPFLPVVAEPWFMAAYRTPDEPPPLLLFQAVLMAGAHSCTHPLVARDRHAVKSIIFRRAALLFHTRHETDRAHLMQAALLFTWHVGDGDTITAGPWYWAGIALRIACGMGMHRASPVLPQPEASHQRRCWWLAFICEVLSALETGRPCSISAEDTDQIMLADDDMTSYPADGLKDYAAAAAAAGTTASTATSSAGRSPASVAEATSSARAGESGSTRRGGPNATFLNRMVELCYIGLDILALSAPSQRRIVDIESIDVRLGLWSLRAGINSSPHDDSGDRSGKVAAEAAAAASGGTHSARPGDGHAPRNEVDDDDDDDTDAVAEQCQLRMHYNLMLLHLHRSYSYTAPVTPSSPSVCSGAARAIITSLERLTTLRGGLGRCHFSAVSAATAAAIQTANEVREAALSRGFIVVMPALEQLARLLRVTARLAKHWPNAQAVHDVFQELHHEYETLVTHGLRGEEVMIRQTQPDWNLLLGGLQVARLTGLPTEQEWLNMPDGPL</sequence>
<feature type="compositionally biased region" description="Polar residues" evidence="6">
    <location>
        <begin position="371"/>
        <end position="384"/>
    </location>
</feature>
<evidence type="ECO:0000256" key="5">
    <source>
        <dbReference type="ARBA" id="ARBA00023242"/>
    </source>
</evidence>
<keyword evidence="1" id="KW-0862">Zinc</keyword>
<reference evidence="8 9" key="1">
    <citation type="submission" date="2016-10" db="EMBL/GenBank/DDBJ databases">
        <title>Draft genome sequence of Coniochaeta ligniaria NRRL30616, a lignocellulolytic fungus for bioabatement of inhibitors in plant biomass hydrolysates.</title>
        <authorList>
            <consortium name="DOE Joint Genome Institute"/>
            <person name="Jimenez D.J."/>
            <person name="Hector R.E."/>
            <person name="Riley R."/>
            <person name="Sun H."/>
            <person name="Grigoriev I.V."/>
            <person name="Van Elsas J.D."/>
            <person name="Nichols N.N."/>
        </authorList>
    </citation>
    <scope>NUCLEOTIDE SEQUENCE [LARGE SCALE GENOMIC DNA]</scope>
    <source>
        <strain evidence="8 9">NRRL 30616</strain>
    </source>
</reference>
<feature type="compositionally biased region" description="Pro residues" evidence="6">
    <location>
        <begin position="27"/>
        <end position="41"/>
    </location>
</feature>
<dbReference type="Pfam" id="PF04082">
    <property type="entry name" value="Fungal_trans"/>
    <property type="match status" value="1"/>
</dbReference>
<dbReference type="CDD" id="cd12148">
    <property type="entry name" value="fungal_TF_MHR"/>
    <property type="match status" value="1"/>
</dbReference>
<dbReference type="OrthoDB" id="25391at2759"/>
<evidence type="ECO:0000313" key="8">
    <source>
        <dbReference type="EMBL" id="OIW35562.1"/>
    </source>
</evidence>
<keyword evidence="4" id="KW-0804">Transcription</keyword>
<evidence type="ECO:0000256" key="1">
    <source>
        <dbReference type="ARBA" id="ARBA00022833"/>
    </source>
</evidence>
<evidence type="ECO:0000256" key="3">
    <source>
        <dbReference type="ARBA" id="ARBA00023125"/>
    </source>
</evidence>
<proteinExistence type="predicted"/>
<evidence type="ECO:0000256" key="4">
    <source>
        <dbReference type="ARBA" id="ARBA00023163"/>
    </source>
</evidence>
<keyword evidence="2" id="KW-0805">Transcription regulation</keyword>
<dbReference type="InParanoid" id="A0A1J7K5Q0"/>
<dbReference type="GO" id="GO:0006351">
    <property type="term" value="P:DNA-templated transcription"/>
    <property type="evidence" value="ECO:0007669"/>
    <property type="project" value="InterPro"/>
</dbReference>
<feature type="region of interest" description="Disordered" evidence="6">
    <location>
        <begin position="355"/>
        <end position="389"/>
    </location>
</feature>
<organism evidence="8 9">
    <name type="scientific">Coniochaeta ligniaria NRRL 30616</name>
    <dbReference type="NCBI Taxonomy" id="1408157"/>
    <lineage>
        <taxon>Eukaryota</taxon>
        <taxon>Fungi</taxon>
        <taxon>Dikarya</taxon>
        <taxon>Ascomycota</taxon>
        <taxon>Pezizomycotina</taxon>
        <taxon>Sordariomycetes</taxon>
        <taxon>Sordariomycetidae</taxon>
        <taxon>Coniochaetales</taxon>
        <taxon>Coniochaetaceae</taxon>
        <taxon>Coniochaeta</taxon>
    </lineage>
</organism>